<protein>
    <recommendedName>
        <fullName evidence="3">Bacteriocin-like protein</fullName>
    </recommendedName>
</protein>
<dbReference type="Proteomes" id="UP001242342">
    <property type="component" value="Unassembled WGS sequence"/>
</dbReference>
<evidence type="ECO:0000313" key="1">
    <source>
        <dbReference type="EMBL" id="MDP2541225.1"/>
    </source>
</evidence>
<comment type="caution">
    <text evidence="1">The sequence shown here is derived from an EMBL/GenBank/DDBJ whole genome shotgun (WGS) entry which is preliminary data.</text>
</comment>
<keyword evidence="2" id="KW-1185">Reference proteome</keyword>
<reference evidence="1 2" key="1">
    <citation type="submission" date="2023-07" db="EMBL/GenBank/DDBJ databases">
        <title>Genome content predicts the carbon catabolic preferences of heterotrophic bacteria.</title>
        <authorList>
            <person name="Gralka M."/>
        </authorList>
    </citation>
    <scope>NUCLEOTIDE SEQUENCE [LARGE SCALE GENOMIC DNA]</scope>
    <source>
        <strain evidence="1 2">4G03</strain>
    </source>
</reference>
<dbReference type="RefSeq" id="WP_164723456.1">
    <property type="nucleotide sequence ID" value="NZ_JAUYVU010000004.1"/>
</dbReference>
<evidence type="ECO:0008006" key="3">
    <source>
        <dbReference type="Google" id="ProtNLM"/>
    </source>
</evidence>
<name>A0ABT9F3L0_9FLAO</name>
<accession>A0ABT9F3L0</accession>
<proteinExistence type="predicted"/>
<sequence length="52" mass="5868">MKKSILNLGKTLNKAQQIQINGGRKMCDTNKDRVCEDYGDHCAELYCAFGPF</sequence>
<organism evidence="1 2">
    <name type="scientific">Tenacibaculum discolor</name>
    <dbReference type="NCBI Taxonomy" id="361581"/>
    <lineage>
        <taxon>Bacteria</taxon>
        <taxon>Pseudomonadati</taxon>
        <taxon>Bacteroidota</taxon>
        <taxon>Flavobacteriia</taxon>
        <taxon>Flavobacteriales</taxon>
        <taxon>Flavobacteriaceae</taxon>
        <taxon>Tenacibaculum</taxon>
    </lineage>
</organism>
<gene>
    <name evidence="1" type="ORF">Q8W23_07010</name>
</gene>
<dbReference type="EMBL" id="JAUYVU010000004">
    <property type="protein sequence ID" value="MDP2541225.1"/>
    <property type="molecule type" value="Genomic_DNA"/>
</dbReference>
<evidence type="ECO:0000313" key="2">
    <source>
        <dbReference type="Proteomes" id="UP001242342"/>
    </source>
</evidence>